<evidence type="ECO:0000256" key="1">
    <source>
        <dbReference type="PROSITE-ProRule" id="PRU00409"/>
    </source>
</evidence>
<evidence type="ECO:0000256" key="2">
    <source>
        <dbReference type="SAM" id="Phobius"/>
    </source>
</evidence>
<dbReference type="InterPro" id="IPR011761">
    <property type="entry name" value="ATP-grasp"/>
</dbReference>
<keyword evidence="1" id="KW-0067">ATP-binding</keyword>
<proteinExistence type="predicted"/>
<reference evidence="4 5" key="1">
    <citation type="journal article" date="2016" name="Sci. Rep.">
        <title>Peltaster fructicola genome reveals evolution from an invasive phytopathogen to an ectophytic parasite.</title>
        <authorList>
            <person name="Xu C."/>
            <person name="Chen H."/>
            <person name="Gleason M.L."/>
            <person name="Xu J.R."/>
            <person name="Liu H."/>
            <person name="Zhang R."/>
            <person name="Sun G."/>
        </authorList>
    </citation>
    <scope>NUCLEOTIDE SEQUENCE [LARGE SCALE GENOMIC DNA]</scope>
    <source>
        <strain evidence="4 5">LNHT1506</strain>
    </source>
</reference>
<name>A0A6H0XQ82_9PEZI</name>
<dbReference type="SUPFAM" id="SSF56059">
    <property type="entry name" value="Glutathione synthetase ATP-binding domain-like"/>
    <property type="match status" value="1"/>
</dbReference>
<dbReference type="OrthoDB" id="186626at2759"/>
<dbReference type="GO" id="GO:0005524">
    <property type="term" value="F:ATP binding"/>
    <property type="evidence" value="ECO:0007669"/>
    <property type="project" value="UniProtKB-UniRule"/>
</dbReference>
<keyword evidence="5" id="KW-1185">Reference proteome</keyword>
<dbReference type="PROSITE" id="PS50975">
    <property type="entry name" value="ATP_GRASP"/>
    <property type="match status" value="1"/>
</dbReference>
<keyword evidence="2" id="KW-0472">Membrane</keyword>
<protein>
    <recommendedName>
        <fullName evidence="3">ATP-grasp domain-containing protein</fullName>
    </recommendedName>
</protein>
<evidence type="ECO:0000313" key="4">
    <source>
        <dbReference type="EMBL" id="QIW96794.1"/>
    </source>
</evidence>
<keyword evidence="1" id="KW-0547">Nucleotide-binding</keyword>
<feature type="domain" description="ATP-grasp" evidence="3">
    <location>
        <begin position="190"/>
        <end position="395"/>
    </location>
</feature>
<sequence length="514" mass="57124">MPLTAQSSKETHAAQNAALILLSLVFLPLDTFILFISLLYSLFISSAAEKSRRAALRTPGFRPRTVLVTGVGMSKGLTLTRIFYAAGHTVIGADFETPFLPTTCGRTSIALKKFMRLQRPHGSSGALAYAKSVVDIIVQEKVDLWVSCSGVASAIEDGMAKEMVEGLTSCRAIQFDVPTTQKLHEKHSFMEYTKSIGLAIPDTHTVTSKTAILSLLEPSRCKDRRYILKYIGTDDSVRANMTLLPLDTPSATKEYLSRIEVSTERPWILQQYIAGPEYCTHAVVIEGEVKAFVSCPSAELLMHYEALPQTSALSQSMLRFTQEYAAAGGQSFTGHLSFDFMVEAGEAEAAKRDATRQVKLYPIECNPRAHTAVVLFGNTPEMAAAYTSILNNTTSPPAGTTKHEQLTNGNAQKPVFPHKPARFHWIGHDLVNKLILPVSRLLTAKDASLQLLVHDLMTFLHYGLRWKDGTYEIWDPWPAWWLYHIYWPAQFAVALVLGRKWSRVNVSTCKMFMC</sequence>
<dbReference type="Proteomes" id="UP000503462">
    <property type="component" value="Chromosome 2"/>
</dbReference>
<dbReference type="AlphaFoldDB" id="A0A6H0XQ82"/>
<dbReference type="GO" id="GO:0046872">
    <property type="term" value="F:metal ion binding"/>
    <property type="evidence" value="ECO:0007669"/>
    <property type="project" value="InterPro"/>
</dbReference>
<keyword evidence="2" id="KW-0812">Transmembrane</keyword>
<evidence type="ECO:0000313" key="5">
    <source>
        <dbReference type="Proteomes" id="UP000503462"/>
    </source>
</evidence>
<accession>A0A6H0XQ82</accession>
<gene>
    <name evidence="4" type="ORF">AMS68_002312</name>
</gene>
<keyword evidence="2" id="KW-1133">Transmembrane helix</keyword>
<organism evidence="4 5">
    <name type="scientific">Peltaster fructicola</name>
    <dbReference type="NCBI Taxonomy" id="286661"/>
    <lineage>
        <taxon>Eukaryota</taxon>
        <taxon>Fungi</taxon>
        <taxon>Dikarya</taxon>
        <taxon>Ascomycota</taxon>
        <taxon>Pezizomycotina</taxon>
        <taxon>Dothideomycetes</taxon>
        <taxon>Dothideomycetes incertae sedis</taxon>
        <taxon>Peltaster</taxon>
    </lineage>
</organism>
<evidence type="ECO:0000259" key="3">
    <source>
        <dbReference type="PROSITE" id="PS50975"/>
    </source>
</evidence>
<feature type="transmembrane region" description="Helical" evidence="2">
    <location>
        <begin position="20"/>
        <end position="43"/>
    </location>
</feature>
<dbReference type="EMBL" id="CP051140">
    <property type="protein sequence ID" value="QIW96794.1"/>
    <property type="molecule type" value="Genomic_DNA"/>
</dbReference>